<evidence type="ECO:0000256" key="1">
    <source>
        <dbReference type="SAM" id="MobiDB-lite"/>
    </source>
</evidence>
<protein>
    <recommendedName>
        <fullName evidence="2">Reverse transcriptase Ty1/copia-type domain-containing protein</fullName>
    </recommendedName>
</protein>
<evidence type="ECO:0000313" key="4">
    <source>
        <dbReference type="Proteomes" id="UP000237271"/>
    </source>
</evidence>
<dbReference type="OrthoDB" id="6746693at2759"/>
<gene>
    <name evidence="3" type="ORF">PHPALM_9444</name>
</gene>
<dbReference type="EMBL" id="NCKW01005041">
    <property type="protein sequence ID" value="POM73690.1"/>
    <property type="molecule type" value="Genomic_DNA"/>
</dbReference>
<feature type="domain" description="Reverse transcriptase Ty1/copia-type" evidence="2">
    <location>
        <begin position="19"/>
        <end position="177"/>
    </location>
</feature>
<dbReference type="InterPro" id="IPR013103">
    <property type="entry name" value="RVT_2"/>
</dbReference>
<feature type="region of interest" description="Disordered" evidence="1">
    <location>
        <begin position="218"/>
        <end position="237"/>
    </location>
</feature>
<reference evidence="3 4" key="1">
    <citation type="journal article" date="2017" name="Genome Biol. Evol.">
        <title>Phytophthora megakarya and P. palmivora, closely related causal agents of cacao black pod rot, underwent increases in genome sizes and gene numbers by different mechanisms.</title>
        <authorList>
            <person name="Ali S.S."/>
            <person name="Shao J."/>
            <person name="Lary D.J."/>
            <person name="Kronmiller B."/>
            <person name="Shen D."/>
            <person name="Strem M.D."/>
            <person name="Amoako-Attah I."/>
            <person name="Akrofi A.Y."/>
            <person name="Begoude B.A."/>
            <person name="Ten Hoopen G.M."/>
            <person name="Coulibaly K."/>
            <person name="Kebe B.I."/>
            <person name="Melnick R.L."/>
            <person name="Guiltinan M.J."/>
            <person name="Tyler B.M."/>
            <person name="Meinhardt L.W."/>
            <person name="Bailey B.A."/>
        </authorList>
    </citation>
    <scope>NUCLEOTIDE SEQUENCE [LARGE SCALE GENOMIC DNA]</scope>
    <source>
        <strain evidence="4">sbr112.9</strain>
    </source>
</reference>
<accession>A0A2P4Y7A7</accession>
<evidence type="ECO:0000259" key="2">
    <source>
        <dbReference type="Pfam" id="PF07727"/>
    </source>
</evidence>
<dbReference type="Pfam" id="PF07727">
    <property type="entry name" value="RVT_2"/>
    <property type="match status" value="1"/>
</dbReference>
<sequence length="237" mass="26495">MALPEANHWKEAIRAEVSAHVKIPTYDVVIGFKRAFAHKFNENGEIARYKARLVALGYLQTQCRLLSNVLNRCKYKHDSCVLGCLLQYAARDSTIDIETAFLNRDLEEDVYMAPPLGIRIATGMVCKMRRSLYGLKHAAAIRSVFLSMGSEQCRADPCMFVKNSGANNDLLVGCESDAVADAIRDELAAHFTIDYSPNKGELLLKQTQFITTMLEKFGQNSTPSSDKSMLQSCPVYR</sequence>
<feature type="compositionally biased region" description="Polar residues" evidence="1">
    <location>
        <begin position="218"/>
        <end position="231"/>
    </location>
</feature>
<keyword evidence="4" id="KW-1185">Reference proteome</keyword>
<evidence type="ECO:0000313" key="3">
    <source>
        <dbReference type="EMBL" id="POM73690.1"/>
    </source>
</evidence>
<proteinExistence type="predicted"/>
<organism evidence="3 4">
    <name type="scientific">Phytophthora palmivora</name>
    <dbReference type="NCBI Taxonomy" id="4796"/>
    <lineage>
        <taxon>Eukaryota</taxon>
        <taxon>Sar</taxon>
        <taxon>Stramenopiles</taxon>
        <taxon>Oomycota</taxon>
        <taxon>Peronosporomycetes</taxon>
        <taxon>Peronosporales</taxon>
        <taxon>Peronosporaceae</taxon>
        <taxon>Phytophthora</taxon>
    </lineage>
</organism>
<name>A0A2P4Y7A7_9STRA</name>
<comment type="caution">
    <text evidence="3">The sequence shown here is derived from an EMBL/GenBank/DDBJ whole genome shotgun (WGS) entry which is preliminary data.</text>
</comment>
<dbReference type="Proteomes" id="UP000237271">
    <property type="component" value="Unassembled WGS sequence"/>
</dbReference>
<dbReference type="AlphaFoldDB" id="A0A2P4Y7A7"/>